<evidence type="ECO:0000256" key="1">
    <source>
        <dbReference type="ARBA" id="ARBA00004370"/>
    </source>
</evidence>
<feature type="transmembrane region" description="Helical" evidence="7">
    <location>
        <begin position="145"/>
        <end position="166"/>
    </location>
</feature>
<dbReference type="Gramene" id="EOY27797">
    <property type="protein sequence ID" value="EOY27797"/>
    <property type="gene ID" value="TCM_029556"/>
</dbReference>
<keyword evidence="6 7" id="KW-0472">Membrane</keyword>
<proteinExistence type="inferred from homology"/>
<dbReference type="AlphaFoldDB" id="A0A061GF63"/>
<keyword evidence="9" id="KW-1185">Reference proteome</keyword>
<evidence type="ECO:0008006" key="10">
    <source>
        <dbReference type="Google" id="ProtNLM"/>
    </source>
</evidence>
<dbReference type="HOGENOM" id="CLU_043459_1_1_1"/>
<dbReference type="GO" id="GO:0015211">
    <property type="term" value="F:purine nucleoside transmembrane transporter activity"/>
    <property type="evidence" value="ECO:0007669"/>
    <property type="project" value="InterPro"/>
</dbReference>
<dbReference type="STRING" id="3641.A0A061GF63"/>
<keyword evidence="4 7" id="KW-0812">Transmembrane</keyword>
<feature type="transmembrane region" description="Helical" evidence="7">
    <location>
        <begin position="109"/>
        <end position="133"/>
    </location>
</feature>
<sequence length="280" mass="31392">MAEAQQVQLHVMEAKGSNSTRAISHRTESRPRNYMISWLRIALYTIFVLCGQTSATLLTRLYYEKGGSSQWMGTLVMIVGFPVLLPYYYCISQPKVTTPNNANTKPPSLPMLVFVYVSIGLLAAGNSFLYSLTFRKVLKRQTFRVVMDLIIYQSLVASIATLIAFFATGDWKGLKREMEGYELGKISYVMILLWTAIAWQIFGVGSVALIFNVSALFCNVISALGLRITPIMAMFVFRGVKGISMVLAIWGFISYLYQHYLDNCRMNAENKIGSTEASEA</sequence>
<evidence type="ECO:0000256" key="3">
    <source>
        <dbReference type="ARBA" id="ARBA00022448"/>
    </source>
</evidence>
<protein>
    <recommendedName>
        <fullName evidence="10">Purine permease 10</fullName>
    </recommendedName>
</protein>
<name>A0A061GF63_THECC</name>
<evidence type="ECO:0000256" key="2">
    <source>
        <dbReference type="ARBA" id="ARBA00006213"/>
    </source>
</evidence>
<evidence type="ECO:0000256" key="7">
    <source>
        <dbReference type="SAM" id="Phobius"/>
    </source>
</evidence>
<comment type="subcellular location">
    <subcellularLocation>
        <location evidence="1">Membrane</location>
    </subcellularLocation>
</comment>
<evidence type="ECO:0000313" key="8">
    <source>
        <dbReference type="EMBL" id="EOY27797.1"/>
    </source>
</evidence>
<evidence type="ECO:0000256" key="5">
    <source>
        <dbReference type="ARBA" id="ARBA00022989"/>
    </source>
</evidence>
<dbReference type="GO" id="GO:0016020">
    <property type="term" value="C:membrane"/>
    <property type="evidence" value="ECO:0007669"/>
    <property type="project" value="UniProtKB-SubCell"/>
</dbReference>
<dbReference type="eggNOG" id="ENOG502QVMQ">
    <property type="taxonomic scope" value="Eukaryota"/>
</dbReference>
<accession>A0A061GF63</accession>
<dbReference type="Pfam" id="PF16913">
    <property type="entry name" value="PUNUT"/>
    <property type="match status" value="1"/>
</dbReference>
<dbReference type="GO" id="GO:0022857">
    <property type="term" value="F:transmembrane transporter activity"/>
    <property type="evidence" value="ECO:0000318"/>
    <property type="project" value="GO_Central"/>
</dbReference>
<feature type="transmembrane region" description="Helical" evidence="7">
    <location>
        <begin position="216"/>
        <end position="237"/>
    </location>
</feature>
<feature type="transmembrane region" description="Helical" evidence="7">
    <location>
        <begin position="41"/>
        <end position="59"/>
    </location>
</feature>
<keyword evidence="3" id="KW-0813">Transport</keyword>
<comment type="similarity">
    <text evidence="2">Belongs to the purine permeases (TC 2.A.7.14) family.</text>
</comment>
<dbReference type="GO" id="GO:0005345">
    <property type="term" value="F:purine nucleobase transmembrane transporter activity"/>
    <property type="evidence" value="ECO:0007669"/>
    <property type="project" value="UniProtKB-ARBA"/>
</dbReference>
<feature type="transmembrane region" description="Helical" evidence="7">
    <location>
        <begin position="243"/>
        <end position="261"/>
    </location>
</feature>
<reference evidence="8 9" key="1">
    <citation type="journal article" date="2013" name="Genome Biol.">
        <title>The genome sequence of the most widely cultivated cacao type and its use to identify candidate genes regulating pod color.</title>
        <authorList>
            <person name="Motamayor J.C."/>
            <person name="Mockaitis K."/>
            <person name="Schmutz J."/>
            <person name="Haiminen N."/>
            <person name="Iii D.L."/>
            <person name="Cornejo O."/>
            <person name="Findley S.D."/>
            <person name="Zheng P."/>
            <person name="Utro F."/>
            <person name="Royaert S."/>
            <person name="Saski C."/>
            <person name="Jenkins J."/>
            <person name="Podicheti R."/>
            <person name="Zhao M."/>
            <person name="Scheffler B.E."/>
            <person name="Stack J.C."/>
            <person name="Feltus F.A."/>
            <person name="Mustiga G.M."/>
            <person name="Amores F."/>
            <person name="Phillips W."/>
            <person name="Marelli J.P."/>
            <person name="May G.D."/>
            <person name="Shapiro H."/>
            <person name="Ma J."/>
            <person name="Bustamante C.D."/>
            <person name="Schnell R.J."/>
            <person name="Main D."/>
            <person name="Gilbert D."/>
            <person name="Parida L."/>
            <person name="Kuhn D.N."/>
        </authorList>
    </citation>
    <scope>NUCLEOTIDE SEQUENCE [LARGE SCALE GENOMIC DNA]</scope>
    <source>
        <strain evidence="9">cv. Matina 1-6</strain>
    </source>
</reference>
<evidence type="ECO:0000313" key="9">
    <source>
        <dbReference type="Proteomes" id="UP000026915"/>
    </source>
</evidence>
<keyword evidence="5 7" id="KW-1133">Transmembrane helix</keyword>
<dbReference type="PANTHER" id="PTHR31376">
    <property type="entry name" value="OS09G0467300 PROTEIN-RELATED"/>
    <property type="match status" value="1"/>
</dbReference>
<dbReference type="InterPro" id="IPR030182">
    <property type="entry name" value="PUP_plant"/>
</dbReference>
<evidence type="ECO:0000256" key="4">
    <source>
        <dbReference type="ARBA" id="ARBA00022692"/>
    </source>
</evidence>
<dbReference type="Proteomes" id="UP000026915">
    <property type="component" value="Chromosome 6"/>
</dbReference>
<feature type="transmembrane region" description="Helical" evidence="7">
    <location>
        <begin position="71"/>
        <end position="89"/>
    </location>
</feature>
<gene>
    <name evidence="8" type="ORF">TCM_029556</name>
</gene>
<dbReference type="EMBL" id="CM001884">
    <property type="protein sequence ID" value="EOY27797.1"/>
    <property type="molecule type" value="Genomic_DNA"/>
</dbReference>
<evidence type="ECO:0000256" key="6">
    <source>
        <dbReference type="ARBA" id="ARBA00023136"/>
    </source>
</evidence>
<dbReference type="InParanoid" id="A0A061GF63"/>
<dbReference type="PANTHER" id="PTHR31376:SF50">
    <property type="entry name" value="PURINE PERMEASE-RELATED"/>
    <property type="match status" value="1"/>
</dbReference>
<feature type="transmembrane region" description="Helical" evidence="7">
    <location>
        <begin position="186"/>
        <end position="209"/>
    </location>
</feature>
<dbReference type="OMA" id="MISWLRI"/>
<organism evidence="8 9">
    <name type="scientific">Theobroma cacao</name>
    <name type="common">Cacao</name>
    <name type="synonym">Cocoa</name>
    <dbReference type="NCBI Taxonomy" id="3641"/>
    <lineage>
        <taxon>Eukaryota</taxon>
        <taxon>Viridiplantae</taxon>
        <taxon>Streptophyta</taxon>
        <taxon>Embryophyta</taxon>
        <taxon>Tracheophyta</taxon>
        <taxon>Spermatophyta</taxon>
        <taxon>Magnoliopsida</taxon>
        <taxon>eudicotyledons</taxon>
        <taxon>Gunneridae</taxon>
        <taxon>Pentapetalae</taxon>
        <taxon>rosids</taxon>
        <taxon>malvids</taxon>
        <taxon>Malvales</taxon>
        <taxon>Malvaceae</taxon>
        <taxon>Byttnerioideae</taxon>
        <taxon>Theobroma</taxon>
    </lineage>
</organism>